<name>A0A9P3PQ06_LYOSH</name>
<accession>A0A9P3PQ06</accession>
<evidence type="ECO:0000256" key="1">
    <source>
        <dbReference type="SAM" id="MobiDB-lite"/>
    </source>
</evidence>
<protein>
    <submittedName>
        <fullName evidence="3">FAD dependent oxidoreductase</fullName>
    </submittedName>
</protein>
<dbReference type="InterPro" id="IPR006076">
    <property type="entry name" value="FAD-dep_OxRdtase"/>
</dbReference>
<sequence>MAQSEQRSIVIIGGGIIGCTSAYYLTHHPSFDASQAKLIILEASAHGAAQGASGKAGGLVARWAYPQPLVDVSFNEHVRLAERHNGAERWGWRFVGCGSWEGRAEEVPEPVPGAGGSEVQGEATVGRRKSLEKTIGLESQPHRKTRKRATGLPDDLTWMEEDLTDAYSPMAPPGDTAQVHPYKFTTSMLALAQEKGAEFIRGRATRILSERGRVTGIAYTEPSTQQEQQLPATHVILAAGAWAPMLLPGLPIAGTRAHSITIHPPPHLLPIAPYALFTDIALPPSSGSLSRRTRHGVPHATPEFYARPGPEGEVYACGPGDDAPLPAGGVDEVEVDQRACEEVWRQVRAVSRVLRAGNVQARQACYLPVVQGRRQGPIIGEAKERARGLIVAAGHTCWGICNAPGTGRAIAELVMEGEIKCADLRSLQPGLFI</sequence>
<dbReference type="InterPro" id="IPR036188">
    <property type="entry name" value="FAD/NAD-bd_sf"/>
</dbReference>
<feature type="region of interest" description="Disordered" evidence="1">
    <location>
        <begin position="107"/>
        <end position="127"/>
    </location>
</feature>
<feature type="domain" description="FAD dependent oxidoreductase" evidence="2">
    <location>
        <begin position="9"/>
        <end position="413"/>
    </location>
</feature>
<organism evidence="3 4">
    <name type="scientific">Lyophyllum shimeji</name>
    <name type="common">Hon-shimeji</name>
    <name type="synonym">Tricholoma shimeji</name>
    <dbReference type="NCBI Taxonomy" id="47721"/>
    <lineage>
        <taxon>Eukaryota</taxon>
        <taxon>Fungi</taxon>
        <taxon>Dikarya</taxon>
        <taxon>Basidiomycota</taxon>
        <taxon>Agaricomycotina</taxon>
        <taxon>Agaricomycetes</taxon>
        <taxon>Agaricomycetidae</taxon>
        <taxon>Agaricales</taxon>
        <taxon>Tricholomatineae</taxon>
        <taxon>Lyophyllaceae</taxon>
        <taxon>Lyophyllum</taxon>
    </lineage>
</organism>
<dbReference type="PANTHER" id="PTHR13847">
    <property type="entry name" value="SARCOSINE DEHYDROGENASE-RELATED"/>
    <property type="match status" value="1"/>
</dbReference>
<dbReference type="Gene3D" id="3.50.50.60">
    <property type="entry name" value="FAD/NAD(P)-binding domain"/>
    <property type="match status" value="2"/>
</dbReference>
<proteinExistence type="predicted"/>
<gene>
    <name evidence="3" type="ORF">LshimejAT787_0704450</name>
</gene>
<evidence type="ECO:0000259" key="2">
    <source>
        <dbReference type="Pfam" id="PF01266"/>
    </source>
</evidence>
<dbReference type="GO" id="GO:0005770">
    <property type="term" value="C:late endosome"/>
    <property type="evidence" value="ECO:0007669"/>
    <property type="project" value="TreeGrafter"/>
</dbReference>
<keyword evidence="4" id="KW-1185">Reference proteome</keyword>
<dbReference type="PROSITE" id="PS51257">
    <property type="entry name" value="PROKAR_LIPOPROTEIN"/>
    <property type="match status" value="1"/>
</dbReference>
<reference evidence="3" key="1">
    <citation type="submission" date="2022-07" db="EMBL/GenBank/DDBJ databases">
        <title>The genome of Lyophyllum shimeji provides insight into the initial evolution of ectomycorrhizal fungal genome.</title>
        <authorList>
            <person name="Kobayashi Y."/>
            <person name="Shibata T."/>
            <person name="Hirakawa H."/>
            <person name="Shigenobu S."/>
            <person name="Nishiyama T."/>
            <person name="Yamada A."/>
            <person name="Hasebe M."/>
            <person name="Kawaguchi M."/>
        </authorList>
    </citation>
    <scope>NUCLEOTIDE SEQUENCE</scope>
    <source>
        <strain evidence="3">AT787</strain>
    </source>
</reference>
<dbReference type="Gene3D" id="3.30.9.10">
    <property type="entry name" value="D-Amino Acid Oxidase, subunit A, domain 2"/>
    <property type="match status" value="1"/>
</dbReference>
<evidence type="ECO:0000313" key="3">
    <source>
        <dbReference type="EMBL" id="GLB39935.1"/>
    </source>
</evidence>
<evidence type="ECO:0000313" key="4">
    <source>
        <dbReference type="Proteomes" id="UP001063166"/>
    </source>
</evidence>
<dbReference type="SUPFAM" id="SSF51905">
    <property type="entry name" value="FAD/NAD(P)-binding domain"/>
    <property type="match status" value="1"/>
</dbReference>
<dbReference type="GO" id="GO:0042147">
    <property type="term" value="P:retrograde transport, endosome to Golgi"/>
    <property type="evidence" value="ECO:0007669"/>
    <property type="project" value="TreeGrafter"/>
</dbReference>
<dbReference type="Pfam" id="PF01266">
    <property type="entry name" value="DAO"/>
    <property type="match status" value="1"/>
</dbReference>
<comment type="caution">
    <text evidence="3">The sequence shown here is derived from an EMBL/GenBank/DDBJ whole genome shotgun (WGS) entry which is preliminary data.</text>
</comment>
<dbReference type="AlphaFoldDB" id="A0A9P3PQ06"/>
<dbReference type="EMBL" id="BRPK01000007">
    <property type="protein sequence ID" value="GLB39935.1"/>
    <property type="molecule type" value="Genomic_DNA"/>
</dbReference>
<dbReference type="GO" id="GO:0005829">
    <property type="term" value="C:cytosol"/>
    <property type="evidence" value="ECO:0007669"/>
    <property type="project" value="GOC"/>
</dbReference>
<dbReference type="Proteomes" id="UP001063166">
    <property type="component" value="Unassembled WGS sequence"/>
</dbReference>
<dbReference type="OrthoDB" id="498204at2759"/>
<dbReference type="PANTHER" id="PTHR13847:SF150">
    <property type="entry name" value="OXIDOREDUCTASE TDA3-RELATED"/>
    <property type="match status" value="1"/>
</dbReference>